<dbReference type="InterPro" id="IPR013022">
    <property type="entry name" value="Xyl_isomerase-like_TIM-brl"/>
</dbReference>
<dbReference type="AlphaFoldDB" id="A0A1F5YZV4"/>
<evidence type="ECO:0000259" key="1">
    <source>
        <dbReference type="Pfam" id="PF01261"/>
    </source>
</evidence>
<evidence type="ECO:0000313" key="2">
    <source>
        <dbReference type="EMBL" id="OGG05422.1"/>
    </source>
</evidence>
<name>A0A1F5YZV4_9BACT</name>
<dbReference type="Proteomes" id="UP000179129">
    <property type="component" value="Unassembled WGS sequence"/>
</dbReference>
<gene>
    <name evidence="2" type="ORF">A3F83_00040</name>
</gene>
<dbReference type="Gene3D" id="3.20.20.150">
    <property type="entry name" value="Divalent-metal-dependent TIM barrel enzymes"/>
    <property type="match status" value="1"/>
</dbReference>
<comment type="caution">
    <text evidence="2">The sequence shown here is derived from an EMBL/GenBank/DDBJ whole genome shotgun (WGS) entry which is preliminary data.</text>
</comment>
<reference evidence="2 3" key="1">
    <citation type="journal article" date="2016" name="Nat. Commun.">
        <title>Thousands of microbial genomes shed light on interconnected biogeochemical processes in an aquifer system.</title>
        <authorList>
            <person name="Anantharaman K."/>
            <person name="Brown C.T."/>
            <person name="Hug L.A."/>
            <person name="Sharon I."/>
            <person name="Castelle C.J."/>
            <person name="Probst A.J."/>
            <person name="Thomas B.C."/>
            <person name="Singh A."/>
            <person name="Wilkins M.J."/>
            <person name="Karaoz U."/>
            <person name="Brodie E.L."/>
            <person name="Williams K.H."/>
            <person name="Hubbard S.S."/>
            <person name="Banfield J.F."/>
        </authorList>
    </citation>
    <scope>NUCLEOTIDE SEQUENCE [LARGE SCALE GENOMIC DNA]</scope>
</reference>
<feature type="non-terminal residue" evidence="2">
    <location>
        <position position="1"/>
    </location>
</feature>
<organism evidence="2 3">
    <name type="scientific">Candidatus Glassbacteria bacterium RIFCSPLOWO2_12_FULL_58_11</name>
    <dbReference type="NCBI Taxonomy" id="1817867"/>
    <lineage>
        <taxon>Bacteria</taxon>
        <taxon>Candidatus Glassiibacteriota</taxon>
    </lineage>
</organism>
<dbReference type="EMBL" id="MFIX01000053">
    <property type="protein sequence ID" value="OGG05422.1"/>
    <property type="molecule type" value="Genomic_DNA"/>
</dbReference>
<protein>
    <recommendedName>
        <fullName evidence="1">Xylose isomerase-like TIM barrel domain-containing protein</fullName>
    </recommendedName>
</protein>
<proteinExistence type="predicted"/>
<dbReference type="STRING" id="1817867.A3F83_00040"/>
<dbReference type="Pfam" id="PF01261">
    <property type="entry name" value="AP_endonuc_2"/>
    <property type="match status" value="1"/>
</dbReference>
<sequence>AQPAILAGRLNPGSAQAKDRKLALEVLKRHVDQALALGAETVALLSGPDPGAEKRHEALLRTAELIAELCRYSRGHSGPAIVLEVFDREVDKKALVGPAESVVQLCEMVNSRGAVNFGVCVDLSHLPLLGETPHQALEPVQDYLLTAHLGNAVLQKGHALYGDRHPGFGTPEGVNKVDQTRDFLHVLKNIGFLNRKNPPMVSFEIKPAAGEKSETVIAAAHRVLRRAWAKA</sequence>
<dbReference type="SUPFAM" id="SSF51658">
    <property type="entry name" value="Xylose isomerase-like"/>
    <property type="match status" value="1"/>
</dbReference>
<evidence type="ECO:0000313" key="3">
    <source>
        <dbReference type="Proteomes" id="UP000179129"/>
    </source>
</evidence>
<dbReference type="InterPro" id="IPR036237">
    <property type="entry name" value="Xyl_isomerase-like_sf"/>
</dbReference>
<accession>A0A1F5YZV4</accession>
<feature type="domain" description="Xylose isomerase-like TIM barrel" evidence="1">
    <location>
        <begin position="10"/>
        <end position="226"/>
    </location>
</feature>